<dbReference type="GeneID" id="36379167"/>
<proteinExistence type="predicted"/>
<dbReference type="Proteomes" id="UP000035682">
    <property type="component" value="Unplaced"/>
</dbReference>
<dbReference type="EMBL" id="LN609529">
    <property type="protein sequence ID" value="CEF66802.1"/>
    <property type="molecule type" value="Genomic_DNA"/>
</dbReference>
<evidence type="ECO:0000313" key="3">
    <source>
        <dbReference type="WBParaSite" id="SRAE_2000146800.1"/>
    </source>
</evidence>
<keyword evidence="2" id="KW-1185">Reference proteome</keyword>
<evidence type="ECO:0000313" key="2">
    <source>
        <dbReference type="Proteomes" id="UP000035682"/>
    </source>
</evidence>
<sequence length="87" mass="10350">MLPSKGEDNDHILLNKKMLFNGITTKNSYVRKFEPYFNSRTDALTKNTQIGKLNKYDPYFLLAEISRQNNLLRNKSKYSRKHYFITN</sequence>
<gene>
    <name evidence="1 3 4" type="ORF">SRAE_2000146800</name>
</gene>
<reference evidence="3" key="2">
    <citation type="submission" date="2020-12" db="UniProtKB">
        <authorList>
            <consortium name="WormBaseParasite"/>
        </authorList>
    </citation>
    <scope>IDENTIFICATION</scope>
</reference>
<dbReference type="WormBase" id="SRAE_2000146800">
    <property type="protein sequence ID" value="SRP01056"/>
    <property type="gene ID" value="WBGene00261673"/>
</dbReference>
<evidence type="ECO:0000313" key="4">
    <source>
        <dbReference type="WormBase" id="SRAE_2000146800"/>
    </source>
</evidence>
<dbReference type="WBParaSite" id="SRAE_2000146800.1">
    <property type="protein sequence ID" value="SRAE_2000146800.1"/>
    <property type="gene ID" value="WBGene00261673"/>
</dbReference>
<dbReference type="CTD" id="36379167"/>
<organism evidence="1">
    <name type="scientific">Strongyloides ratti</name>
    <name type="common">Parasitic roundworm</name>
    <dbReference type="NCBI Taxonomy" id="34506"/>
    <lineage>
        <taxon>Eukaryota</taxon>
        <taxon>Metazoa</taxon>
        <taxon>Ecdysozoa</taxon>
        <taxon>Nematoda</taxon>
        <taxon>Chromadorea</taxon>
        <taxon>Rhabditida</taxon>
        <taxon>Tylenchina</taxon>
        <taxon>Panagrolaimomorpha</taxon>
        <taxon>Strongyloidoidea</taxon>
        <taxon>Strongyloididae</taxon>
        <taxon>Strongyloides</taxon>
    </lineage>
</organism>
<dbReference type="AlphaFoldDB" id="A0A090LAM8"/>
<accession>A0A090LAM8</accession>
<evidence type="ECO:0000313" key="1">
    <source>
        <dbReference type="EMBL" id="CEF66802.1"/>
    </source>
</evidence>
<dbReference type="RefSeq" id="XP_024506002.1">
    <property type="nucleotide sequence ID" value="XM_024652424.1"/>
</dbReference>
<reference evidence="1 2" key="1">
    <citation type="submission" date="2014-09" db="EMBL/GenBank/DDBJ databases">
        <authorList>
            <person name="Martin A.A."/>
        </authorList>
    </citation>
    <scope>NUCLEOTIDE SEQUENCE</scope>
    <source>
        <strain evidence="2">ED321</strain>
        <strain evidence="1">ED321 Heterogonic</strain>
    </source>
</reference>
<name>A0A090LAM8_STRRB</name>
<protein>
    <submittedName>
        <fullName evidence="1 3">Uncharacterized protein</fullName>
    </submittedName>
</protein>